<dbReference type="OrthoDB" id="100605at2"/>
<comment type="catalytic activity">
    <reaction evidence="1">
        <text>Release of an N-terminal amino acid, Xaa-|-Yaa- from a peptide, amide or arylamide. Xaa is preferably Ala, but may be most amino acids including Pro (slow action). When a terminal hydrophobic residue is followed by a prolyl residue, the two may be released as an intact Xaa-Pro dipeptide.</text>
        <dbReference type="EC" id="3.4.11.2"/>
    </reaction>
</comment>
<feature type="signal peptide" evidence="14">
    <location>
        <begin position="1"/>
        <end position="38"/>
    </location>
</feature>
<evidence type="ECO:0000256" key="13">
    <source>
        <dbReference type="ARBA" id="ARBA00031533"/>
    </source>
</evidence>
<dbReference type="CDD" id="cd09603">
    <property type="entry name" value="M1_APN_like"/>
    <property type="match status" value="1"/>
</dbReference>
<reference evidence="16 17" key="1">
    <citation type="submission" date="2019-06" db="EMBL/GenBank/DDBJ databases">
        <title>Whole genome shotgun sequence of Streptomyces cacaoi subsp. cacaoi NBRC 12748.</title>
        <authorList>
            <person name="Hosoyama A."/>
            <person name="Uohara A."/>
            <person name="Ohji S."/>
            <person name="Ichikawa N."/>
        </authorList>
    </citation>
    <scope>NUCLEOTIDE SEQUENCE [LARGE SCALE GENOMIC DNA]</scope>
    <source>
        <strain evidence="16 17">NBRC 12748</strain>
    </source>
</reference>
<organism evidence="16 17">
    <name type="scientific">Streptomyces cacaoi</name>
    <dbReference type="NCBI Taxonomy" id="1898"/>
    <lineage>
        <taxon>Bacteria</taxon>
        <taxon>Bacillati</taxon>
        <taxon>Actinomycetota</taxon>
        <taxon>Actinomycetes</taxon>
        <taxon>Kitasatosporales</taxon>
        <taxon>Streptomycetaceae</taxon>
        <taxon>Streptomyces</taxon>
    </lineage>
</organism>
<dbReference type="Gene3D" id="2.60.40.1730">
    <property type="entry name" value="tricorn interacting facor f3 domain"/>
    <property type="match status" value="1"/>
</dbReference>
<keyword evidence="14" id="KW-0732">Signal</keyword>
<dbReference type="Gene3D" id="1.10.390.10">
    <property type="entry name" value="Neutral Protease Domain 2"/>
    <property type="match status" value="1"/>
</dbReference>
<dbReference type="GO" id="GO:0070006">
    <property type="term" value="F:metalloaminopeptidase activity"/>
    <property type="evidence" value="ECO:0007669"/>
    <property type="project" value="TreeGrafter"/>
</dbReference>
<dbReference type="GO" id="GO:0043171">
    <property type="term" value="P:peptide catabolic process"/>
    <property type="evidence" value="ECO:0007669"/>
    <property type="project" value="TreeGrafter"/>
</dbReference>
<proteinExistence type="inferred from homology"/>
<evidence type="ECO:0000256" key="12">
    <source>
        <dbReference type="ARBA" id="ARBA00029811"/>
    </source>
</evidence>
<dbReference type="GO" id="GO:0005615">
    <property type="term" value="C:extracellular space"/>
    <property type="evidence" value="ECO:0007669"/>
    <property type="project" value="TreeGrafter"/>
</dbReference>
<gene>
    <name evidence="16" type="ORF">SCA03_25220</name>
</gene>
<evidence type="ECO:0000256" key="14">
    <source>
        <dbReference type="SAM" id="SignalP"/>
    </source>
</evidence>
<feature type="domain" description="Peptidase M1 membrane alanine aminopeptidase" evidence="15">
    <location>
        <begin position="265"/>
        <end position="466"/>
    </location>
</feature>
<dbReference type="InterPro" id="IPR050344">
    <property type="entry name" value="Peptidase_M1_aminopeptidases"/>
</dbReference>
<evidence type="ECO:0000256" key="1">
    <source>
        <dbReference type="ARBA" id="ARBA00000098"/>
    </source>
</evidence>
<dbReference type="InterPro" id="IPR014782">
    <property type="entry name" value="Peptidase_M1_dom"/>
</dbReference>
<dbReference type="GO" id="GO:0016020">
    <property type="term" value="C:membrane"/>
    <property type="evidence" value="ECO:0007669"/>
    <property type="project" value="TreeGrafter"/>
</dbReference>
<evidence type="ECO:0000256" key="10">
    <source>
        <dbReference type="ARBA" id="ARBA00022833"/>
    </source>
</evidence>
<dbReference type="GO" id="GO:0042277">
    <property type="term" value="F:peptide binding"/>
    <property type="evidence" value="ECO:0007669"/>
    <property type="project" value="TreeGrafter"/>
</dbReference>
<dbReference type="GO" id="GO:0008270">
    <property type="term" value="F:zinc ion binding"/>
    <property type="evidence" value="ECO:0007669"/>
    <property type="project" value="InterPro"/>
</dbReference>
<dbReference type="SUPFAM" id="SSF55486">
    <property type="entry name" value="Metalloproteases ('zincins'), catalytic domain"/>
    <property type="match status" value="1"/>
</dbReference>
<dbReference type="PANTHER" id="PTHR11533:SF174">
    <property type="entry name" value="PUROMYCIN-SENSITIVE AMINOPEPTIDASE-RELATED"/>
    <property type="match status" value="1"/>
</dbReference>
<dbReference type="Proteomes" id="UP000319210">
    <property type="component" value="Unassembled WGS sequence"/>
</dbReference>
<evidence type="ECO:0000256" key="3">
    <source>
        <dbReference type="ARBA" id="ARBA00010136"/>
    </source>
</evidence>
<evidence type="ECO:0000256" key="5">
    <source>
        <dbReference type="ARBA" id="ARBA00015611"/>
    </source>
</evidence>
<evidence type="ECO:0000256" key="2">
    <source>
        <dbReference type="ARBA" id="ARBA00001947"/>
    </source>
</evidence>
<dbReference type="GO" id="GO:0005737">
    <property type="term" value="C:cytoplasm"/>
    <property type="evidence" value="ECO:0007669"/>
    <property type="project" value="TreeGrafter"/>
</dbReference>
<dbReference type="PRINTS" id="PR00756">
    <property type="entry name" value="ALADIPTASE"/>
</dbReference>
<keyword evidence="11 16" id="KW-0482">Metalloprotease</keyword>
<comment type="similarity">
    <text evidence="3">Belongs to the peptidase M1 family.</text>
</comment>
<dbReference type="Pfam" id="PF01433">
    <property type="entry name" value="Peptidase_M1"/>
    <property type="match status" value="1"/>
</dbReference>
<dbReference type="SUPFAM" id="SSF63737">
    <property type="entry name" value="Leukotriene A4 hydrolase N-terminal domain"/>
    <property type="match status" value="1"/>
</dbReference>
<keyword evidence="8" id="KW-0479">Metal-binding</keyword>
<dbReference type="InterPro" id="IPR042097">
    <property type="entry name" value="Aminopeptidase_N-like_N_sf"/>
</dbReference>
<dbReference type="RefSeq" id="WP_086813857.1">
    <property type="nucleotide sequence ID" value="NZ_BJMM01000010.1"/>
</dbReference>
<dbReference type="GO" id="GO:0016285">
    <property type="term" value="F:alanyl aminopeptidase activity"/>
    <property type="evidence" value="ECO:0007669"/>
    <property type="project" value="UniProtKB-EC"/>
</dbReference>
<dbReference type="AlphaFoldDB" id="A0A4Y3QXL0"/>
<protein>
    <recommendedName>
        <fullName evidence="5">Aminopeptidase N</fullName>
        <ecNumber evidence="4">3.4.11.2</ecNumber>
    </recommendedName>
    <alternativeName>
        <fullName evidence="12">Alanine aminopeptidase</fullName>
    </alternativeName>
    <alternativeName>
        <fullName evidence="13">Lysyl aminopeptidase</fullName>
    </alternativeName>
</protein>
<keyword evidence="6" id="KW-0031">Aminopeptidase</keyword>
<evidence type="ECO:0000256" key="4">
    <source>
        <dbReference type="ARBA" id="ARBA00012564"/>
    </source>
</evidence>
<evidence type="ECO:0000256" key="11">
    <source>
        <dbReference type="ARBA" id="ARBA00023049"/>
    </source>
</evidence>
<evidence type="ECO:0000313" key="17">
    <source>
        <dbReference type="Proteomes" id="UP000319210"/>
    </source>
</evidence>
<evidence type="ECO:0000256" key="9">
    <source>
        <dbReference type="ARBA" id="ARBA00022801"/>
    </source>
</evidence>
<evidence type="ECO:0000256" key="7">
    <source>
        <dbReference type="ARBA" id="ARBA00022670"/>
    </source>
</evidence>
<comment type="caution">
    <text evidence="16">The sequence shown here is derived from an EMBL/GenBank/DDBJ whole genome shotgun (WGS) entry which is preliminary data.</text>
</comment>
<feature type="chain" id="PRO_5021441078" description="Aminopeptidase N" evidence="14">
    <location>
        <begin position="39"/>
        <end position="484"/>
    </location>
</feature>
<dbReference type="PANTHER" id="PTHR11533">
    <property type="entry name" value="PROTEASE M1 ZINC METALLOPROTEASE"/>
    <property type="match status" value="1"/>
</dbReference>
<dbReference type="EC" id="3.4.11.2" evidence="4"/>
<keyword evidence="10" id="KW-0862">Zinc</keyword>
<dbReference type="InterPro" id="IPR001930">
    <property type="entry name" value="Peptidase_M1"/>
</dbReference>
<evidence type="ECO:0000259" key="15">
    <source>
        <dbReference type="Pfam" id="PF01433"/>
    </source>
</evidence>
<dbReference type="GO" id="GO:0006508">
    <property type="term" value="P:proteolysis"/>
    <property type="evidence" value="ECO:0007669"/>
    <property type="project" value="UniProtKB-KW"/>
</dbReference>
<comment type="cofactor">
    <cofactor evidence="2">
        <name>Zn(2+)</name>
        <dbReference type="ChEBI" id="CHEBI:29105"/>
    </cofactor>
</comment>
<evidence type="ECO:0000256" key="8">
    <source>
        <dbReference type="ARBA" id="ARBA00022723"/>
    </source>
</evidence>
<evidence type="ECO:0000256" key="6">
    <source>
        <dbReference type="ARBA" id="ARBA00022438"/>
    </source>
</evidence>
<dbReference type="EMBL" id="BJMM01000010">
    <property type="protein sequence ID" value="GEB49971.1"/>
    <property type="molecule type" value="Genomic_DNA"/>
</dbReference>
<keyword evidence="17" id="KW-1185">Reference proteome</keyword>
<sequence>MSLTPSRTVNRPRWGTAGLTSVAVLALVAAALPKPAPAGIGDRLFPHLGNPGYDVRSYDIAFRYSGDNSKPLSARTRIDARVTADRMERFNLDFASGKVRSVEVNGRPARFASAGEDLVVTPRQPVTRGTPLRVDVRHTSDPKAPEGGWLRTKDGLAMANQADAAHRVFPSNDHPADKARFTFRVTAPRELTVVAGGLPVGRTRAGADTVWTYRSAHPMATELAQVSIGRSAVLRSTGPHGLPLRHVVPEKQRKALKPWTDRTPRQIAWMERHAGRYPFETYGVLAAEAQTGFELETQTLSLFERHVFTSDGYPDWYKEALMVHELAHQWYGDSVTPRRWTDLWLSESQATWYEWLYGAERGGPSLERKAREAYRQSNAWRKSYGPPARLKAAKGGGKLQLFSNIVYDGSALVLYALRQHIGERAFAEVERAWPQRYRDGNASTADFIALVDEVSGKDSTAFLKRWLYGTRTPPMPGHPDWKSA</sequence>
<keyword evidence="7 16" id="KW-0645">Protease</keyword>
<evidence type="ECO:0000313" key="16">
    <source>
        <dbReference type="EMBL" id="GEB49971.1"/>
    </source>
</evidence>
<accession>A0A4Y3QXL0</accession>
<name>A0A4Y3QXL0_STRCI</name>
<dbReference type="InterPro" id="IPR027268">
    <property type="entry name" value="Peptidase_M4/M1_CTD_sf"/>
</dbReference>
<keyword evidence="9" id="KW-0378">Hydrolase</keyword>